<keyword evidence="2" id="KW-0472">Membrane</keyword>
<accession>A0A1B9GQ55</accession>
<feature type="transmembrane region" description="Helical" evidence="2">
    <location>
        <begin position="289"/>
        <end position="307"/>
    </location>
</feature>
<keyword evidence="2" id="KW-1133">Transmembrane helix</keyword>
<sequence>MQPSNNANAIPDGTLPQSVDGDGTPRPLSPATTTSTPRPWTIDSLPPNLLEAIYGGSPPEPSPTETLVGNPIEYIRPKDPFGKLKLAKNYLCGKVNAVSQKAEKSLERKAKKVRKYKRQFTGAYDDQYEEFWDAWGPDWNQSARPDSFASTSRSPPRVVLSGMVMFVLEEPTDSSLRSDCEYTVQSFLSHLSSVQLFCLNGRSFTFRRAASFGYLPWSFVALYTYLISGLLLAIALNYLIYVVLCAFCEWCLLIQRHRSLTGHMPQRKVKGSGKKVDGKALRNIISNLFNRRGVGLLVFIYLIIFTAPVPLRWNSYLLPCANLMALPLLRRYMPEGAQWLLGLTTDDPPMFSRLWYQGEAAKWARLAKERQEAEGSYAYWGPEMETGARLAGEERQTPEQDRLKRSGWRFWKAPKPEQLYVVEGKVTNGKEEKEKNKKEKEQRKMEKEEKKHDRC</sequence>
<feature type="compositionally biased region" description="Basic and acidic residues" evidence="1">
    <location>
        <begin position="428"/>
        <end position="455"/>
    </location>
</feature>
<organism evidence="3 4">
    <name type="scientific">Kwoniella heveanensis BCC8398</name>
    <dbReference type="NCBI Taxonomy" id="1296120"/>
    <lineage>
        <taxon>Eukaryota</taxon>
        <taxon>Fungi</taxon>
        <taxon>Dikarya</taxon>
        <taxon>Basidiomycota</taxon>
        <taxon>Agaricomycotina</taxon>
        <taxon>Tremellomycetes</taxon>
        <taxon>Tremellales</taxon>
        <taxon>Cryptococcaceae</taxon>
        <taxon>Kwoniella</taxon>
    </lineage>
</organism>
<dbReference type="EMBL" id="KV700127">
    <property type="protein sequence ID" value="OCF33136.1"/>
    <property type="molecule type" value="Genomic_DNA"/>
</dbReference>
<evidence type="ECO:0000313" key="3">
    <source>
        <dbReference type="EMBL" id="OCF33136.1"/>
    </source>
</evidence>
<evidence type="ECO:0000313" key="4">
    <source>
        <dbReference type="Proteomes" id="UP000092666"/>
    </source>
</evidence>
<evidence type="ECO:0000256" key="2">
    <source>
        <dbReference type="SAM" id="Phobius"/>
    </source>
</evidence>
<protein>
    <submittedName>
        <fullName evidence="3">Uncharacterized protein</fullName>
    </submittedName>
</protein>
<feature type="transmembrane region" description="Helical" evidence="2">
    <location>
        <begin position="238"/>
        <end position="254"/>
    </location>
</feature>
<feature type="region of interest" description="Disordered" evidence="1">
    <location>
        <begin position="1"/>
        <end position="47"/>
    </location>
</feature>
<keyword evidence="4" id="KW-1185">Reference proteome</keyword>
<dbReference type="AlphaFoldDB" id="A0A1B9GQ55"/>
<name>A0A1B9GQ55_9TREE</name>
<feature type="transmembrane region" description="Helical" evidence="2">
    <location>
        <begin position="212"/>
        <end position="232"/>
    </location>
</feature>
<feature type="region of interest" description="Disordered" evidence="1">
    <location>
        <begin position="422"/>
        <end position="455"/>
    </location>
</feature>
<proteinExistence type="predicted"/>
<gene>
    <name evidence="3" type="ORF">I316_05181</name>
</gene>
<reference evidence="4" key="2">
    <citation type="submission" date="2013-12" db="EMBL/GenBank/DDBJ databases">
        <title>Evolution of pathogenesis and genome organization in the Tremellales.</title>
        <authorList>
            <person name="Cuomo C."/>
            <person name="Litvintseva A."/>
            <person name="Heitman J."/>
            <person name="Chen Y."/>
            <person name="Sun S."/>
            <person name="Springer D."/>
            <person name="Dromer F."/>
            <person name="Young S."/>
            <person name="Zeng Q."/>
            <person name="Chapman S."/>
            <person name="Gujja S."/>
            <person name="Saif S."/>
            <person name="Birren B."/>
        </authorList>
    </citation>
    <scope>NUCLEOTIDE SEQUENCE [LARGE SCALE GENOMIC DNA]</scope>
    <source>
        <strain evidence="4">BCC8398</strain>
    </source>
</reference>
<reference evidence="3 4" key="1">
    <citation type="submission" date="2013-07" db="EMBL/GenBank/DDBJ databases">
        <title>The Genome Sequence of Cryptococcus heveanensis BCC8398.</title>
        <authorList>
            <consortium name="The Broad Institute Genome Sequencing Platform"/>
            <person name="Cuomo C."/>
            <person name="Litvintseva A."/>
            <person name="Chen Y."/>
            <person name="Heitman J."/>
            <person name="Sun S."/>
            <person name="Springer D."/>
            <person name="Dromer F."/>
            <person name="Young S.K."/>
            <person name="Zeng Q."/>
            <person name="Gargeya S."/>
            <person name="Fitzgerald M."/>
            <person name="Abouelleil A."/>
            <person name="Alvarado L."/>
            <person name="Berlin A.M."/>
            <person name="Chapman S.B."/>
            <person name="Dewar J."/>
            <person name="Goldberg J."/>
            <person name="Griggs A."/>
            <person name="Gujja S."/>
            <person name="Hansen M."/>
            <person name="Howarth C."/>
            <person name="Imamovic A."/>
            <person name="Larimer J."/>
            <person name="McCowan C."/>
            <person name="Murphy C."/>
            <person name="Pearson M."/>
            <person name="Priest M."/>
            <person name="Roberts A."/>
            <person name="Saif S."/>
            <person name="Shea T."/>
            <person name="Sykes S."/>
            <person name="Wortman J."/>
            <person name="Nusbaum C."/>
            <person name="Birren B."/>
        </authorList>
    </citation>
    <scope>NUCLEOTIDE SEQUENCE [LARGE SCALE GENOMIC DNA]</scope>
    <source>
        <strain evidence="3 4">BCC8398</strain>
    </source>
</reference>
<dbReference type="Proteomes" id="UP000092666">
    <property type="component" value="Unassembled WGS sequence"/>
</dbReference>
<keyword evidence="2" id="KW-0812">Transmembrane</keyword>
<evidence type="ECO:0000256" key="1">
    <source>
        <dbReference type="SAM" id="MobiDB-lite"/>
    </source>
</evidence>